<dbReference type="InterPro" id="IPR002156">
    <property type="entry name" value="RNaseH_domain"/>
</dbReference>
<dbReference type="GO" id="GO:0003676">
    <property type="term" value="F:nucleic acid binding"/>
    <property type="evidence" value="ECO:0007669"/>
    <property type="project" value="InterPro"/>
</dbReference>
<organism evidence="2 3">
    <name type="scientific">Hibiscus syriacus</name>
    <name type="common">Rose of Sharon</name>
    <dbReference type="NCBI Taxonomy" id="106335"/>
    <lineage>
        <taxon>Eukaryota</taxon>
        <taxon>Viridiplantae</taxon>
        <taxon>Streptophyta</taxon>
        <taxon>Embryophyta</taxon>
        <taxon>Tracheophyta</taxon>
        <taxon>Spermatophyta</taxon>
        <taxon>Magnoliopsida</taxon>
        <taxon>eudicotyledons</taxon>
        <taxon>Gunneridae</taxon>
        <taxon>Pentapetalae</taxon>
        <taxon>rosids</taxon>
        <taxon>malvids</taxon>
        <taxon>Malvales</taxon>
        <taxon>Malvaceae</taxon>
        <taxon>Malvoideae</taxon>
        <taxon>Hibiscus</taxon>
    </lineage>
</organism>
<feature type="domain" description="RNase H type-1" evidence="1">
    <location>
        <begin position="44"/>
        <end position="98"/>
    </location>
</feature>
<dbReference type="SUPFAM" id="SSF53098">
    <property type="entry name" value="Ribonuclease H-like"/>
    <property type="match status" value="1"/>
</dbReference>
<dbReference type="InterPro" id="IPR012337">
    <property type="entry name" value="RNaseH-like_sf"/>
</dbReference>
<gene>
    <name evidence="2" type="ORF">F3Y22_tig00013040pilonHSYRG00053</name>
</gene>
<evidence type="ECO:0000259" key="1">
    <source>
        <dbReference type="Pfam" id="PF13456"/>
    </source>
</evidence>
<evidence type="ECO:0000313" key="2">
    <source>
        <dbReference type="EMBL" id="KAE8723124.1"/>
    </source>
</evidence>
<dbReference type="Proteomes" id="UP000436088">
    <property type="component" value="Unassembled WGS sequence"/>
</dbReference>
<dbReference type="Pfam" id="PF13456">
    <property type="entry name" value="RVT_3"/>
    <property type="match status" value="1"/>
</dbReference>
<comment type="caution">
    <text evidence="2">The sequence shown here is derived from an EMBL/GenBank/DDBJ whole genome shotgun (WGS) entry which is preliminary data.</text>
</comment>
<sequence length="131" mass="14938">MRSITSETIWKRPPLGWLKVNSDGASHRESGISSCGVAIRNHEETDSLETIETLKRAETGENKTRLVEHIADLLKHDWVVRIQHVSRNGNKVADCMTKLTDRSNHDFIKFVEPLKVLHSMLHDDQLSRDTA</sequence>
<dbReference type="PANTHER" id="PTHR47723:SF19">
    <property type="entry name" value="POLYNUCLEOTIDYL TRANSFERASE, RIBONUCLEASE H-LIKE SUPERFAMILY PROTEIN"/>
    <property type="match status" value="1"/>
</dbReference>
<dbReference type="AlphaFoldDB" id="A0A6A3C2P6"/>
<dbReference type="CDD" id="cd06222">
    <property type="entry name" value="RNase_H_like"/>
    <property type="match status" value="1"/>
</dbReference>
<dbReference type="PANTHER" id="PTHR47723">
    <property type="entry name" value="OS05G0353850 PROTEIN"/>
    <property type="match status" value="1"/>
</dbReference>
<proteinExistence type="predicted"/>
<accession>A0A6A3C2P6</accession>
<name>A0A6A3C2P6_HIBSY</name>
<evidence type="ECO:0000313" key="3">
    <source>
        <dbReference type="Proteomes" id="UP000436088"/>
    </source>
</evidence>
<dbReference type="EMBL" id="VEPZ02000545">
    <property type="protein sequence ID" value="KAE8723124.1"/>
    <property type="molecule type" value="Genomic_DNA"/>
</dbReference>
<dbReference type="InterPro" id="IPR053151">
    <property type="entry name" value="RNase_H-like"/>
</dbReference>
<dbReference type="InterPro" id="IPR044730">
    <property type="entry name" value="RNase_H-like_dom_plant"/>
</dbReference>
<dbReference type="GO" id="GO:0004523">
    <property type="term" value="F:RNA-DNA hybrid ribonuclease activity"/>
    <property type="evidence" value="ECO:0007669"/>
    <property type="project" value="InterPro"/>
</dbReference>
<protein>
    <recommendedName>
        <fullName evidence="1">RNase H type-1 domain-containing protein</fullName>
    </recommendedName>
</protein>
<reference evidence="2" key="1">
    <citation type="submission" date="2019-09" db="EMBL/GenBank/DDBJ databases">
        <title>Draft genome information of white flower Hibiscus syriacus.</title>
        <authorList>
            <person name="Kim Y.-M."/>
        </authorList>
    </citation>
    <scope>NUCLEOTIDE SEQUENCE [LARGE SCALE GENOMIC DNA]</scope>
    <source>
        <strain evidence="2">YM2019G1</strain>
    </source>
</reference>
<keyword evidence="3" id="KW-1185">Reference proteome</keyword>